<dbReference type="InterPro" id="IPR009081">
    <property type="entry name" value="PP-bd_ACP"/>
</dbReference>
<dbReference type="Pfam" id="PF00550">
    <property type="entry name" value="PP-binding"/>
    <property type="match status" value="1"/>
</dbReference>
<sequence length="120" mass="12458">MFQNTATSTVPTDAAPSGEPLAVEAVAEAVRRIWAEVLEVEVESIDIHHSDFFELGGYSLLALQSIGRLLAEYGVDEVAAVELEGALLNRLFEDATPMAQAKCLVAGGQGDAAPGGDAGS</sequence>
<gene>
    <name evidence="2" type="primary">dst19</name>
</gene>
<dbReference type="InterPro" id="IPR036736">
    <property type="entry name" value="ACP-like_sf"/>
</dbReference>
<dbReference type="PROSITE" id="PS50075">
    <property type="entry name" value="CARRIER"/>
    <property type="match status" value="1"/>
</dbReference>
<proteinExistence type="predicted"/>
<protein>
    <submittedName>
        <fullName evidence="2">Dst19</fullName>
    </submittedName>
</protein>
<dbReference type="SUPFAM" id="SSF47336">
    <property type="entry name" value="ACP-like"/>
    <property type="match status" value="1"/>
</dbReference>
<dbReference type="EMBL" id="KJ634466">
    <property type="protein sequence ID" value="AIS24864.1"/>
    <property type="molecule type" value="Genomic_DNA"/>
</dbReference>
<dbReference type="AlphaFoldDB" id="A0A096ZS90"/>
<feature type="domain" description="Carrier" evidence="1">
    <location>
        <begin position="24"/>
        <end position="108"/>
    </location>
</feature>
<dbReference type="Gene3D" id="1.10.1200.10">
    <property type="entry name" value="ACP-like"/>
    <property type="match status" value="1"/>
</dbReference>
<name>A0A096ZS90_STRNE</name>
<accession>A0A096ZS90</accession>
<reference evidence="2" key="1">
    <citation type="submission" date="2014-03" db="EMBL/GenBank/DDBJ databases">
        <title>Natural combinatorial biosynthesis involving two clusters for the synthesis of three pyrrolamides in Streptomyces netropsis.</title>
        <authorList>
            <person name="Vingadassalon A."/>
            <person name="Lorieux F."/>
            <person name="Juguet M."/>
            <person name="Gerbaud C."/>
            <person name="Pernodet J.-L."/>
            <person name="Lautru S."/>
        </authorList>
    </citation>
    <scope>NUCLEOTIDE SEQUENCE</scope>
</reference>
<evidence type="ECO:0000259" key="1">
    <source>
        <dbReference type="PROSITE" id="PS50075"/>
    </source>
</evidence>
<organism evidence="2">
    <name type="scientific">Streptomyces netropsis</name>
    <name type="common">Streptoverticillium netropsis</name>
    <dbReference type="NCBI Taxonomy" id="55404"/>
    <lineage>
        <taxon>Bacteria</taxon>
        <taxon>Bacillati</taxon>
        <taxon>Actinomycetota</taxon>
        <taxon>Actinomycetes</taxon>
        <taxon>Kitasatosporales</taxon>
        <taxon>Streptomycetaceae</taxon>
        <taxon>Streptomyces</taxon>
    </lineage>
</organism>
<evidence type="ECO:0000313" key="2">
    <source>
        <dbReference type="EMBL" id="AIS24864.1"/>
    </source>
</evidence>